<keyword evidence="2" id="KW-1185">Reference proteome</keyword>
<accession>A0A0U5ACP7</accession>
<dbReference type="Proteomes" id="UP000066737">
    <property type="component" value="Chromosome I"/>
</dbReference>
<evidence type="ECO:0000313" key="1">
    <source>
        <dbReference type="EMBL" id="CQH52718.1"/>
    </source>
</evidence>
<evidence type="ECO:0008006" key="3">
    <source>
        <dbReference type="Google" id="ProtNLM"/>
    </source>
</evidence>
<dbReference type="KEGG" id="hhb:Hhub_1879"/>
<name>A0A0U5ACP7_9EURY</name>
<evidence type="ECO:0000313" key="2">
    <source>
        <dbReference type="Proteomes" id="UP000066737"/>
    </source>
</evidence>
<dbReference type="AlphaFoldDB" id="A0A0U5ACP7"/>
<dbReference type="GeneID" id="91109356"/>
<dbReference type="OrthoDB" id="246032at2157"/>
<reference evidence="2" key="1">
    <citation type="journal article" date="2016" name="Environ. Microbiol.">
        <title>The complete genome of a viable archaeum isolated from 123-million-year-old rock salt.</title>
        <authorList>
            <person name="Jaakkola S.T."/>
            <person name="Pfeiffer F."/>
            <person name="Ravantti J.J."/>
            <person name="Guo Q."/>
            <person name="Liu Y."/>
            <person name="Chen X."/>
            <person name="Ma H."/>
            <person name="Yang C."/>
            <person name="Oksanen H.M."/>
            <person name="Bamford D.H."/>
        </authorList>
    </citation>
    <scope>NUCLEOTIDE SEQUENCE</scope>
    <source>
        <strain evidence="2">JI20-1</strain>
    </source>
</reference>
<protein>
    <recommendedName>
        <fullName evidence="3">Histidine kinase</fullName>
    </recommendedName>
</protein>
<organism evidence="1 2">
    <name type="scientific">Halobacterium hubeiense</name>
    <dbReference type="NCBI Taxonomy" id="1407499"/>
    <lineage>
        <taxon>Archaea</taxon>
        <taxon>Methanobacteriati</taxon>
        <taxon>Methanobacteriota</taxon>
        <taxon>Stenosarchaea group</taxon>
        <taxon>Halobacteria</taxon>
        <taxon>Halobacteriales</taxon>
        <taxon>Halobacteriaceae</taxon>
        <taxon>Halobacterium</taxon>
    </lineage>
</organism>
<sequence>MPAESLASYLRELDAGDLRSAVHYEGDDFDTVYQREALSEEYTEAEFEEIAKNFVLKGFDDPLEQPEFARFGHLDATVRWFHEVVVVQVPLDEWSGVIVSFDRDTIEDTGRLVDALLEYVEENFADHGDVAEAADDFASEFD</sequence>
<dbReference type="EMBL" id="LN831302">
    <property type="protein sequence ID" value="CQH52718.1"/>
    <property type="molecule type" value="Genomic_DNA"/>
</dbReference>
<dbReference type="InterPro" id="IPR055944">
    <property type="entry name" value="DUF7522"/>
</dbReference>
<dbReference type="RefSeq" id="WP_059056345.1">
    <property type="nucleotide sequence ID" value="NZ_CEML01000002.1"/>
</dbReference>
<gene>
    <name evidence="1" type="ORF">HHUB_1879</name>
</gene>
<proteinExistence type="predicted"/>
<dbReference type="Pfam" id="PF24366">
    <property type="entry name" value="DUF7522"/>
    <property type="match status" value="1"/>
</dbReference>